<dbReference type="GO" id="GO:0006612">
    <property type="term" value="P:protein targeting to membrane"/>
    <property type="evidence" value="ECO:0007669"/>
    <property type="project" value="TreeGrafter"/>
</dbReference>
<evidence type="ECO:0000256" key="4">
    <source>
        <dbReference type="ARBA" id="ARBA00022753"/>
    </source>
</evidence>
<evidence type="ECO:0000256" key="2">
    <source>
        <dbReference type="ARBA" id="ARBA00007617"/>
    </source>
</evidence>
<sequence>MTTTTTFVSSLYQAFPQTKALSNDDLHELLTDEAYREAFVNTLPQVADKIESISKVAKDNETLAEKNQSLQPGLVQLRSETLAAFTEAEQLKARWKEIEKEQASLYQRFSASFLNLRLRHALVDQDDTSEALANAFIEGSRADTPSLDVSGTAGSNDRGARALEDFTREFKGARKVYHKRAIWSERWGRGEVSWRDD</sequence>
<proteinExistence type="inferred from homology"/>
<dbReference type="EMBL" id="LN483116">
    <property type="protein sequence ID" value="CDZ96195.1"/>
    <property type="molecule type" value="Genomic_DNA"/>
</dbReference>
<comment type="similarity">
    <text evidence="2">Belongs to the VPS37 family.</text>
</comment>
<evidence type="ECO:0000313" key="8">
    <source>
        <dbReference type="EMBL" id="CDZ96195.1"/>
    </source>
</evidence>
<keyword evidence="3 6" id="KW-0813">Transport</keyword>
<dbReference type="GO" id="GO:0043162">
    <property type="term" value="P:ubiquitin-dependent protein catabolic process via the multivesicular body sorting pathway"/>
    <property type="evidence" value="ECO:0007669"/>
    <property type="project" value="TreeGrafter"/>
</dbReference>
<dbReference type="GO" id="GO:0006623">
    <property type="term" value="P:protein targeting to vacuole"/>
    <property type="evidence" value="ECO:0007669"/>
    <property type="project" value="TreeGrafter"/>
</dbReference>
<dbReference type="InterPro" id="IPR009851">
    <property type="entry name" value="Mod_r"/>
</dbReference>
<evidence type="ECO:0000259" key="7">
    <source>
        <dbReference type="PROSITE" id="PS51314"/>
    </source>
</evidence>
<comment type="subcellular location">
    <subcellularLocation>
        <location evidence="1">Endosome</location>
    </subcellularLocation>
</comment>
<dbReference type="Pfam" id="PF07200">
    <property type="entry name" value="Mod_r"/>
    <property type="match status" value="1"/>
</dbReference>
<dbReference type="InterPro" id="IPR029012">
    <property type="entry name" value="Helix_hairpin_bin_sf"/>
</dbReference>
<dbReference type="Gene3D" id="1.10.287.660">
    <property type="entry name" value="Helix hairpin bin"/>
    <property type="match status" value="1"/>
</dbReference>
<reference evidence="8" key="1">
    <citation type="submission" date="2014-08" db="EMBL/GenBank/DDBJ databases">
        <authorList>
            <person name="Sharma Rahul"/>
            <person name="Thines Marco"/>
        </authorList>
    </citation>
    <scope>NUCLEOTIDE SEQUENCE</scope>
</reference>
<dbReference type="GO" id="GO:0000813">
    <property type="term" value="C:ESCRT I complex"/>
    <property type="evidence" value="ECO:0007669"/>
    <property type="project" value="UniProtKB-ARBA"/>
</dbReference>
<protein>
    <submittedName>
        <fullName evidence="8">Uncharacterized conserved protein</fullName>
    </submittedName>
</protein>
<dbReference type="PANTHER" id="PTHR13678">
    <property type="entry name" value="VACUOLAR PROTEIN SORTING-ASSOCIATED PROTEIN 37"/>
    <property type="match status" value="1"/>
</dbReference>
<dbReference type="AlphaFoldDB" id="A0A0F7SEH9"/>
<name>A0A0F7SEH9_PHARH</name>
<keyword evidence="5 6" id="KW-0653">Protein transport</keyword>
<evidence type="ECO:0000256" key="3">
    <source>
        <dbReference type="ARBA" id="ARBA00022448"/>
    </source>
</evidence>
<organism evidence="8">
    <name type="scientific">Phaffia rhodozyma</name>
    <name type="common">Yeast</name>
    <name type="synonym">Xanthophyllomyces dendrorhous</name>
    <dbReference type="NCBI Taxonomy" id="264483"/>
    <lineage>
        <taxon>Eukaryota</taxon>
        <taxon>Fungi</taxon>
        <taxon>Dikarya</taxon>
        <taxon>Basidiomycota</taxon>
        <taxon>Agaricomycotina</taxon>
        <taxon>Tremellomycetes</taxon>
        <taxon>Cystofilobasidiales</taxon>
        <taxon>Mrakiaceae</taxon>
        <taxon>Phaffia</taxon>
    </lineage>
</organism>
<feature type="domain" description="VPS37 C-terminal" evidence="7">
    <location>
        <begin position="92"/>
        <end position="197"/>
    </location>
</feature>
<evidence type="ECO:0000256" key="1">
    <source>
        <dbReference type="ARBA" id="ARBA00004177"/>
    </source>
</evidence>
<evidence type="ECO:0000256" key="5">
    <source>
        <dbReference type="ARBA" id="ARBA00022927"/>
    </source>
</evidence>
<dbReference type="PANTHER" id="PTHR13678:SF2">
    <property type="entry name" value="VACUOLAR PROTEIN SORTING-ASSOCIATED PROTEIN 37A"/>
    <property type="match status" value="1"/>
</dbReference>
<evidence type="ECO:0000256" key="6">
    <source>
        <dbReference type="PROSITE-ProRule" id="PRU00646"/>
    </source>
</evidence>
<dbReference type="PROSITE" id="PS51314">
    <property type="entry name" value="VPS37_C"/>
    <property type="match status" value="1"/>
</dbReference>
<keyword evidence="4" id="KW-0967">Endosome</keyword>
<accession>A0A0F7SEH9</accession>